<reference evidence="8" key="2">
    <citation type="submission" date="2013-07" db="EMBL/GenBank/DDBJ databases">
        <authorList>
            <person name="Morais-Silva F.O."/>
            <person name="Rezende A.M."/>
            <person name="Pimentel C."/>
            <person name="Resende D.M."/>
            <person name="Santos C.I."/>
            <person name="Clemente C."/>
            <person name="de Oliveira L.M."/>
            <person name="da Silva S.M."/>
            <person name="Costa D.A."/>
            <person name="Varela-Raposo A."/>
            <person name="Horacio E.C.A."/>
            <person name="Matos M."/>
            <person name="Flores O."/>
            <person name="Ruiz J.C."/>
            <person name="Rodrigues-Pousada C."/>
        </authorList>
    </citation>
    <scope>NUCLEOTIDE SEQUENCE [LARGE SCALE GENOMIC DNA]</scope>
    <source>
        <strain evidence="8">ATCC 19364 / DSM 1382 / NCIMB 9332 / VKM B-1759</strain>
    </source>
</reference>
<dbReference type="EMBL" id="CP006585">
    <property type="protein sequence ID" value="AGW14860.1"/>
    <property type="molecule type" value="Genomic_DNA"/>
</dbReference>
<dbReference type="PANTHER" id="PTHR43553">
    <property type="entry name" value="HEAVY METAL TRANSPORTER"/>
    <property type="match status" value="1"/>
</dbReference>
<evidence type="ECO:0000256" key="1">
    <source>
        <dbReference type="ARBA" id="ARBA00005417"/>
    </source>
</evidence>
<dbReference type="AlphaFoldDB" id="T2GE39"/>
<evidence type="ECO:0000256" key="3">
    <source>
        <dbReference type="ARBA" id="ARBA00022741"/>
    </source>
</evidence>
<accession>T2GE39</accession>
<reference evidence="7 8" key="1">
    <citation type="journal article" date="2013" name="J. Bacteriol.">
        <title>Roles of HynAB and Ech, the only two hydrogenases found in the model sulfate reducer Desulfovibrio gigas.</title>
        <authorList>
            <person name="Morais-Silva F.O."/>
            <person name="Santos C.I."/>
            <person name="Rodrigues R."/>
            <person name="Pereira I.A."/>
            <person name="Rodrigues-Pousada C."/>
        </authorList>
    </citation>
    <scope>NUCLEOTIDE SEQUENCE [LARGE SCALE GENOMIC DNA]</scope>
    <source>
        <strain evidence="8">ATCC 19364 / DSM 1382 / NCIMB 9332 / VKM B-1759</strain>
    </source>
</reference>
<gene>
    <name evidence="7" type="ORF">DGI_3147</name>
</gene>
<dbReference type="GO" id="GO:0016887">
    <property type="term" value="F:ATP hydrolysis activity"/>
    <property type="evidence" value="ECO:0007669"/>
    <property type="project" value="InterPro"/>
</dbReference>
<dbReference type="PROSITE" id="PS00211">
    <property type="entry name" value="ABC_TRANSPORTER_1"/>
    <property type="match status" value="1"/>
</dbReference>
<dbReference type="KEGG" id="dgg:DGI_3147"/>
<dbReference type="HOGENOM" id="CLU_000604_1_22_7"/>
<dbReference type="GO" id="GO:0043190">
    <property type="term" value="C:ATP-binding cassette (ABC) transporter complex"/>
    <property type="evidence" value="ECO:0007669"/>
    <property type="project" value="TreeGrafter"/>
</dbReference>
<dbReference type="InterPro" id="IPR015856">
    <property type="entry name" value="ABC_transpr_CbiO/EcfA_su"/>
</dbReference>
<dbReference type="SUPFAM" id="SSF52540">
    <property type="entry name" value="P-loop containing nucleoside triphosphate hydrolases"/>
    <property type="match status" value="1"/>
</dbReference>
<proteinExistence type="inferred from homology"/>
<dbReference type="GO" id="GO:0042626">
    <property type="term" value="F:ATPase-coupled transmembrane transporter activity"/>
    <property type="evidence" value="ECO:0007669"/>
    <property type="project" value="TreeGrafter"/>
</dbReference>
<dbReference type="eggNOG" id="COG1122">
    <property type="taxonomic scope" value="Bacteria"/>
</dbReference>
<evidence type="ECO:0000313" key="7">
    <source>
        <dbReference type="EMBL" id="AGW14860.1"/>
    </source>
</evidence>
<evidence type="ECO:0000313" key="8">
    <source>
        <dbReference type="Proteomes" id="UP000016587"/>
    </source>
</evidence>
<dbReference type="InterPro" id="IPR050095">
    <property type="entry name" value="ECF_ABC_transporter_ATP-bd"/>
</dbReference>
<name>T2GE39_MEGG1</name>
<protein>
    <submittedName>
        <fullName evidence="7">Putative cobalt ABC transporter ATP-binding protein</fullName>
    </submittedName>
</protein>
<dbReference type="InterPro" id="IPR017871">
    <property type="entry name" value="ABC_transporter-like_CS"/>
</dbReference>
<dbReference type="PATRIC" id="fig|1121448.10.peg.3107"/>
<dbReference type="STRING" id="1121448.DGI_3147"/>
<feature type="domain" description="ABC transporter" evidence="6">
    <location>
        <begin position="10"/>
        <end position="241"/>
    </location>
</feature>
<dbReference type="Proteomes" id="UP000016587">
    <property type="component" value="Chromosome"/>
</dbReference>
<dbReference type="SMART" id="SM00382">
    <property type="entry name" value="AAA"/>
    <property type="match status" value="1"/>
</dbReference>
<evidence type="ECO:0000259" key="6">
    <source>
        <dbReference type="PROSITE" id="PS50893"/>
    </source>
</evidence>
<dbReference type="InterPro" id="IPR003593">
    <property type="entry name" value="AAA+_ATPase"/>
</dbReference>
<dbReference type="PROSITE" id="PS50893">
    <property type="entry name" value="ABC_TRANSPORTER_2"/>
    <property type="match status" value="1"/>
</dbReference>
<keyword evidence="3" id="KW-0547">Nucleotide-binding</keyword>
<dbReference type="InterPro" id="IPR003439">
    <property type="entry name" value="ABC_transporter-like_ATP-bd"/>
</dbReference>
<keyword evidence="4 7" id="KW-0067">ATP-binding</keyword>
<dbReference type="GO" id="GO:0005524">
    <property type="term" value="F:ATP binding"/>
    <property type="evidence" value="ECO:0007669"/>
    <property type="project" value="UniProtKB-KW"/>
</dbReference>
<evidence type="ECO:0000256" key="2">
    <source>
        <dbReference type="ARBA" id="ARBA00022448"/>
    </source>
</evidence>
<organism evidence="7 8">
    <name type="scientific">Megalodesulfovibrio gigas (strain ATCC 19364 / DSM 1382 / NCIMB 9332 / VKM B-1759)</name>
    <name type="common">Desulfovibrio gigas</name>
    <dbReference type="NCBI Taxonomy" id="1121448"/>
    <lineage>
        <taxon>Bacteria</taxon>
        <taxon>Pseudomonadati</taxon>
        <taxon>Thermodesulfobacteriota</taxon>
        <taxon>Desulfovibrionia</taxon>
        <taxon>Desulfovibrionales</taxon>
        <taxon>Desulfovibrionaceae</taxon>
        <taxon>Megalodesulfovibrio</taxon>
    </lineage>
</organism>
<evidence type="ECO:0000256" key="5">
    <source>
        <dbReference type="SAM" id="MobiDB-lite"/>
    </source>
</evidence>
<dbReference type="PANTHER" id="PTHR43553:SF24">
    <property type="entry name" value="ENERGY-COUPLING FACTOR TRANSPORTER ATP-BINDING PROTEIN ECFA1"/>
    <property type="match status" value="1"/>
</dbReference>
<comment type="similarity">
    <text evidence="1">Belongs to the ABC transporter superfamily.</text>
</comment>
<feature type="region of interest" description="Disordered" evidence="5">
    <location>
        <begin position="226"/>
        <end position="254"/>
    </location>
</feature>
<dbReference type="Pfam" id="PF00005">
    <property type="entry name" value="ABC_tran"/>
    <property type="match status" value="1"/>
</dbReference>
<dbReference type="CDD" id="cd03225">
    <property type="entry name" value="ABC_cobalt_CbiO_domain1"/>
    <property type="match status" value="1"/>
</dbReference>
<feature type="compositionally biased region" description="Basic and acidic residues" evidence="5">
    <location>
        <begin position="232"/>
        <end position="242"/>
    </location>
</feature>
<dbReference type="Gene3D" id="3.40.50.300">
    <property type="entry name" value="P-loop containing nucleotide triphosphate hydrolases"/>
    <property type="match status" value="1"/>
</dbReference>
<sequence>MTDRTAVPILALEQATYRYAGRERGVLHACSIALGGEKVGLIGPNGSGKTTLLQCLIGILQPHAGVLRFKGEIVADKNSLRTMRRHVGFVFQQADDQLFSPTVLEDVAFGPLNLGMTPEEAEAIARSTLASLGLSGYEARVCHRLSGGEKRLVALATVLAMSPELLLLDEPTNDLDPVMRKRIISIVNKLPQGMLIVSHDWDFLSRTVSSCLAMEDGRLTPVPMDVLHSHRHGDTADGDPQRPHLHATRPVNCG</sequence>
<keyword evidence="8" id="KW-1185">Reference proteome</keyword>
<evidence type="ECO:0000256" key="4">
    <source>
        <dbReference type="ARBA" id="ARBA00022840"/>
    </source>
</evidence>
<dbReference type="RefSeq" id="WP_021761948.1">
    <property type="nucleotide sequence ID" value="NC_022444.1"/>
</dbReference>
<dbReference type="InterPro" id="IPR027417">
    <property type="entry name" value="P-loop_NTPase"/>
</dbReference>
<keyword evidence="2" id="KW-0813">Transport</keyword>